<protein>
    <submittedName>
        <fullName evidence="1">DUF2313 domain-containing protein</fullName>
    </submittedName>
</protein>
<reference evidence="1 2" key="1">
    <citation type="submission" date="2022-10" db="EMBL/GenBank/DDBJ databases">
        <title>Genomic of Burkholderia cepacia PN-1.</title>
        <authorList>
            <person name="Yang Y."/>
            <person name="Guan H."/>
            <person name="Huang J."/>
        </authorList>
    </citation>
    <scope>NUCLEOTIDE SEQUENCE [LARGE SCALE GENOMIC DNA]</scope>
    <source>
        <strain evidence="1 2">PN-1</strain>
    </source>
</reference>
<sequence length="215" mass="22652">MGAPSLLASNFLSAIQSLLPRGQVWPRDQDAVQTKALAGLAPSYERSTTRANYLLIDAFPGSSYELLPEWEETVGLPDPCAGPAPTVGQRRAQVVARLTGVGGPSIRSLTAFAANLGYSVTITQYSQARAGILRAGQPVCGYAWNFAWKITAPLASLKVAVAGGMAAGDPLVSWGNEVLECEFRSVMPAHTVPIFAYGQPGELDSTFIVGGSQLL</sequence>
<dbReference type="EMBL" id="CP109822">
    <property type="protein sequence ID" value="XAE50559.1"/>
    <property type="molecule type" value="Genomic_DNA"/>
</dbReference>
<accession>A0ABZ3DPE9</accession>
<name>A0ABZ3DPE9_9BURK</name>
<dbReference type="Pfam" id="PF10076">
    <property type="entry name" value="Phage_Mu_Gp48"/>
    <property type="match status" value="1"/>
</dbReference>
<dbReference type="Proteomes" id="UP001448498">
    <property type="component" value="Chromosome 3"/>
</dbReference>
<dbReference type="InterPro" id="IPR018755">
    <property type="entry name" value="Phage_Mu_Gp48"/>
</dbReference>
<organism evidence="1 2">
    <name type="scientific">Burkholderia arboris</name>
    <dbReference type="NCBI Taxonomy" id="488730"/>
    <lineage>
        <taxon>Bacteria</taxon>
        <taxon>Pseudomonadati</taxon>
        <taxon>Pseudomonadota</taxon>
        <taxon>Betaproteobacteria</taxon>
        <taxon>Burkholderiales</taxon>
        <taxon>Burkholderiaceae</taxon>
        <taxon>Burkholderia</taxon>
        <taxon>Burkholderia cepacia complex</taxon>
    </lineage>
</organism>
<dbReference type="RefSeq" id="WP_342705134.1">
    <property type="nucleotide sequence ID" value="NZ_CP109822.1"/>
</dbReference>
<gene>
    <name evidence="1" type="ORF">OHZ10_29140</name>
</gene>
<evidence type="ECO:0000313" key="1">
    <source>
        <dbReference type="EMBL" id="XAE50559.1"/>
    </source>
</evidence>
<evidence type="ECO:0000313" key="2">
    <source>
        <dbReference type="Proteomes" id="UP001448498"/>
    </source>
</evidence>
<keyword evidence="2" id="KW-1185">Reference proteome</keyword>
<proteinExistence type="predicted"/>